<feature type="coiled-coil region" evidence="1">
    <location>
        <begin position="376"/>
        <end position="403"/>
    </location>
</feature>
<dbReference type="Proteomes" id="UP000515160">
    <property type="component" value="Chromosome 2L"/>
</dbReference>
<dbReference type="AlphaFoldDB" id="A0A9C6W4E5"/>
<organism evidence="3 4">
    <name type="scientific">Drosophila albomicans</name>
    <name type="common">Fruit fly</name>
    <dbReference type="NCBI Taxonomy" id="7291"/>
    <lineage>
        <taxon>Eukaryota</taxon>
        <taxon>Metazoa</taxon>
        <taxon>Ecdysozoa</taxon>
        <taxon>Arthropoda</taxon>
        <taxon>Hexapoda</taxon>
        <taxon>Insecta</taxon>
        <taxon>Pterygota</taxon>
        <taxon>Neoptera</taxon>
        <taxon>Endopterygota</taxon>
        <taxon>Diptera</taxon>
        <taxon>Brachycera</taxon>
        <taxon>Muscomorpha</taxon>
        <taxon>Ephydroidea</taxon>
        <taxon>Drosophilidae</taxon>
        <taxon>Drosophila</taxon>
    </lineage>
</organism>
<feature type="signal peptide" evidence="2">
    <location>
        <begin position="1"/>
        <end position="20"/>
    </location>
</feature>
<gene>
    <name evidence="4 5" type="primary">LOC117564991</name>
</gene>
<dbReference type="GeneID" id="117564991"/>
<keyword evidence="3" id="KW-1185">Reference proteome</keyword>
<evidence type="ECO:0000313" key="4">
    <source>
        <dbReference type="RefSeq" id="XP_051858911.1"/>
    </source>
</evidence>
<keyword evidence="2" id="KW-0732">Signal</keyword>
<dbReference type="RefSeq" id="XP_051858911.1">
    <property type="nucleotide sequence ID" value="XM_052002951.1"/>
</dbReference>
<keyword evidence="1" id="KW-0175">Coiled coil</keyword>
<name>A0A9C6W4E5_DROAB</name>
<evidence type="ECO:0000313" key="3">
    <source>
        <dbReference type="Proteomes" id="UP000515160"/>
    </source>
</evidence>
<reference evidence="4 5" key="1">
    <citation type="submission" date="2025-04" db="UniProtKB">
        <authorList>
            <consortium name="RefSeq"/>
        </authorList>
    </citation>
    <scope>IDENTIFICATION</scope>
    <source>
        <strain evidence="4 5">15112-1751.03</strain>
        <tissue evidence="4 5">Whole Adult</tissue>
    </source>
</reference>
<sequence length="426" mass="49717">MQTLLKLLAVLFILVPRCTAIKEQEELQEASTKVLIAPVENQLKQCGEMEEKIKLLELQINETNKANQQLDEYKNQIEKQGAELKAFSIKDELIANQRAEIEDKLKLLEDFQLQIAKKELEIKNLQLTISSYENNTNNQSNPKNRTPQIVCPNPMVKAYNEAPQLKDRLKRLEDKQKSCQMDLESERTGSIEKDVTIDNMKKEAEANHNLLESQRNETNYMNDRIKEMEIVAENNKNLLDQCQENKRNMQKTEEEKKSVEEKLNECQLNNTNLVKLKDESFKEYQSNQQIILESCQDDLESQRNESTYKNVTIKELNKVAEFNHNLWTQCQKNREEIQTELDSYKTKDANNINLVESCKKQLESQKLETSSKNATINKLNKGLDECKKNKEELNNRLSIIEKCHKQCNGEGFFKNAWCKAKCKWNC</sequence>
<protein>
    <submittedName>
        <fullName evidence="4">Uncharacterized protein LOC117564991 isoform X1</fullName>
    </submittedName>
    <submittedName>
        <fullName evidence="5">Uncharacterized protein LOC117564991 isoform X2</fullName>
    </submittedName>
</protein>
<proteinExistence type="predicted"/>
<evidence type="ECO:0000256" key="1">
    <source>
        <dbReference type="SAM" id="Coils"/>
    </source>
</evidence>
<dbReference type="RefSeq" id="XP_051858912.1">
    <property type="nucleotide sequence ID" value="XM_052002952.1"/>
</dbReference>
<evidence type="ECO:0000256" key="2">
    <source>
        <dbReference type="SAM" id="SignalP"/>
    </source>
</evidence>
<evidence type="ECO:0000313" key="5">
    <source>
        <dbReference type="RefSeq" id="XP_051858912.1"/>
    </source>
</evidence>
<accession>A0A9C6W4E5</accession>
<feature type="chain" id="PRO_5044697980" evidence="2">
    <location>
        <begin position="21"/>
        <end position="426"/>
    </location>
</feature>
<feature type="coiled-coil region" evidence="1">
    <location>
        <begin position="39"/>
        <end position="269"/>
    </location>
</feature>